<dbReference type="Gene3D" id="3.30.1330.70">
    <property type="entry name" value="Holliday junction resolvase RusA"/>
    <property type="match status" value="1"/>
</dbReference>
<dbReference type="Proteomes" id="UP000515800">
    <property type="component" value="Chromosome"/>
</dbReference>
<protein>
    <submittedName>
        <fullName evidence="1">RusA family crossover junction endodeoxyribonuclease</fullName>
    </submittedName>
</protein>
<organism evidence="1 2">
    <name type="scientific">Weissella diestrammenae</name>
    <dbReference type="NCBI Taxonomy" id="1162633"/>
    <lineage>
        <taxon>Bacteria</taxon>
        <taxon>Bacillati</taxon>
        <taxon>Bacillota</taxon>
        <taxon>Bacilli</taxon>
        <taxon>Lactobacillales</taxon>
        <taxon>Lactobacillaceae</taxon>
        <taxon>Weissella</taxon>
    </lineage>
</organism>
<dbReference type="EMBL" id="CP060724">
    <property type="protein sequence ID" value="QNN76112.1"/>
    <property type="molecule type" value="Genomic_DNA"/>
</dbReference>
<dbReference type="Pfam" id="PF05866">
    <property type="entry name" value="RusA"/>
    <property type="match status" value="1"/>
</dbReference>
<dbReference type="InterPro" id="IPR008822">
    <property type="entry name" value="Endonuclease_RusA-like"/>
</dbReference>
<accession>A0A7G9T7N7</accession>
<proteinExistence type="predicted"/>
<evidence type="ECO:0000313" key="2">
    <source>
        <dbReference type="Proteomes" id="UP000515800"/>
    </source>
</evidence>
<evidence type="ECO:0000313" key="1">
    <source>
        <dbReference type="EMBL" id="QNN76112.1"/>
    </source>
</evidence>
<dbReference type="GO" id="GO:0000287">
    <property type="term" value="F:magnesium ion binding"/>
    <property type="evidence" value="ECO:0007669"/>
    <property type="project" value="InterPro"/>
</dbReference>
<keyword evidence="2" id="KW-1185">Reference proteome</keyword>
<dbReference type="KEGG" id="wdi:H9L19_06315"/>
<dbReference type="SUPFAM" id="SSF103084">
    <property type="entry name" value="Holliday junction resolvase RusA"/>
    <property type="match status" value="1"/>
</dbReference>
<dbReference type="AlphaFoldDB" id="A0A7G9T7N7"/>
<dbReference type="InterPro" id="IPR036614">
    <property type="entry name" value="RusA-like_sf"/>
</dbReference>
<dbReference type="GO" id="GO:0006310">
    <property type="term" value="P:DNA recombination"/>
    <property type="evidence" value="ECO:0007669"/>
    <property type="project" value="InterPro"/>
</dbReference>
<dbReference type="GO" id="GO:0006281">
    <property type="term" value="P:DNA repair"/>
    <property type="evidence" value="ECO:0007669"/>
    <property type="project" value="InterPro"/>
</dbReference>
<gene>
    <name evidence="1" type="ORF">H9L19_06315</name>
</gene>
<reference evidence="1 2" key="1">
    <citation type="submission" date="2020-08" db="EMBL/GenBank/DDBJ databases">
        <title>Genome sequence of Weissella diestrammenae KACC 16890T.</title>
        <authorList>
            <person name="Hyun D.-W."/>
            <person name="Bae J.-W."/>
        </authorList>
    </citation>
    <scope>NUCLEOTIDE SEQUENCE [LARGE SCALE GENOMIC DNA]</scope>
    <source>
        <strain evidence="1 2">KACC 16890</strain>
    </source>
</reference>
<sequence>MKAFEDGLNGILWHDDNQIVDILARKRYGRPRIELEIIELVQGNKDSRTSISGLYPEIDELQLEIYELDINKDAQKLIDKAENLKQAAEKYIYLESSEKTKDE</sequence>
<name>A0A7G9T7N7_9LACO</name>